<protein>
    <submittedName>
        <fullName evidence="1">Uncharacterized protein</fullName>
    </submittedName>
</protein>
<organism evidence="1">
    <name type="scientific">marine sediment metagenome</name>
    <dbReference type="NCBI Taxonomy" id="412755"/>
    <lineage>
        <taxon>unclassified sequences</taxon>
        <taxon>metagenomes</taxon>
        <taxon>ecological metagenomes</taxon>
    </lineage>
</organism>
<name>A0A0F9LE30_9ZZZZ</name>
<gene>
    <name evidence="1" type="ORF">LCGC14_1210550</name>
</gene>
<accession>A0A0F9LE30</accession>
<sequence>MSYPLGVVRGDPGDEYAQGTDQLHALGTLMVFSNGRKFRYIKAGELLLVAESLQGPDEEVEVDLTVAAGTIGDQFISLTAKGTEAKDFYKEGFIYISEPGSSSCRIYQISGHAVLAIAAGNIINIVDDAGTQEAIVGDEVGMIQASPWDGVKSNTGGQDAPFAGIAVEDIASASYGWAQTGGVCLARCAATVSEADCLTAISANASELDAKAASTESAVGYVIRGQTGTATIECSLVFLTVD</sequence>
<dbReference type="AlphaFoldDB" id="A0A0F9LE30"/>
<dbReference type="EMBL" id="LAZR01006295">
    <property type="protein sequence ID" value="KKM93224.1"/>
    <property type="molecule type" value="Genomic_DNA"/>
</dbReference>
<evidence type="ECO:0000313" key="1">
    <source>
        <dbReference type="EMBL" id="KKM93224.1"/>
    </source>
</evidence>
<comment type="caution">
    <text evidence="1">The sequence shown here is derived from an EMBL/GenBank/DDBJ whole genome shotgun (WGS) entry which is preliminary data.</text>
</comment>
<proteinExistence type="predicted"/>
<reference evidence="1" key="1">
    <citation type="journal article" date="2015" name="Nature">
        <title>Complex archaea that bridge the gap between prokaryotes and eukaryotes.</title>
        <authorList>
            <person name="Spang A."/>
            <person name="Saw J.H."/>
            <person name="Jorgensen S.L."/>
            <person name="Zaremba-Niedzwiedzka K."/>
            <person name="Martijn J."/>
            <person name="Lind A.E."/>
            <person name="van Eijk R."/>
            <person name="Schleper C."/>
            <person name="Guy L."/>
            <person name="Ettema T.J."/>
        </authorList>
    </citation>
    <scope>NUCLEOTIDE SEQUENCE</scope>
</reference>